<proteinExistence type="predicted"/>
<dbReference type="AlphaFoldDB" id="A0AAN7Z9I9"/>
<comment type="caution">
    <text evidence="1">The sequence shown here is derived from an EMBL/GenBank/DDBJ whole genome shotgun (WGS) entry which is preliminary data.</text>
</comment>
<dbReference type="Proteomes" id="UP001305414">
    <property type="component" value="Unassembled WGS sequence"/>
</dbReference>
<protein>
    <submittedName>
        <fullName evidence="1">Uncharacterized protein</fullName>
    </submittedName>
</protein>
<gene>
    <name evidence="1" type="ORF">RRF57_010475</name>
</gene>
<keyword evidence="2" id="KW-1185">Reference proteome</keyword>
<organism evidence="1 2">
    <name type="scientific">Xylaria bambusicola</name>
    <dbReference type="NCBI Taxonomy" id="326684"/>
    <lineage>
        <taxon>Eukaryota</taxon>
        <taxon>Fungi</taxon>
        <taxon>Dikarya</taxon>
        <taxon>Ascomycota</taxon>
        <taxon>Pezizomycotina</taxon>
        <taxon>Sordariomycetes</taxon>
        <taxon>Xylariomycetidae</taxon>
        <taxon>Xylariales</taxon>
        <taxon>Xylariaceae</taxon>
        <taxon>Xylaria</taxon>
    </lineage>
</organism>
<name>A0AAN7Z9I9_9PEZI</name>
<reference evidence="1 2" key="1">
    <citation type="submission" date="2023-10" db="EMBL/GenBank/DDBJ databases">
        <title>Draft genome sequence of Xylaria bambusicola isolate GMP-LS, the root and basal stem rot pathogen of sugarcane in Indonesia.</title>
        <authorList>
            <person name="Selvaraj P."/>
            <person name="Muralishankar V."/>
            <person name="Muruganantham S."/>
            <person name="Sp S."/>
            <person name="Haryani S."/>
            <person name="Lau K.J.X."/>
            <person name="Naqvi N.I."/>
        </authorList>
    </citation>
    <scope>NUCLEOTIDE SEQUENCE [LARGE SCALE GENOMIC DNA]</scope>
    <source>
        <strain evidence="1">GMP-LS</strain>
    </source>
</reference>
<accession>A0AAN7Z9I9</accession>
<evidence type="ECO:0000313" key="1">
    <source>
        <dbReference type="EMBL" id="KAK5634762.1"/>
    </source>
</evidence>
<evidence type="ECO:0000313" key="2">
    <source>
        <dbReference type="Proteomes" id="UP001305414"/>
    </source>
</evidence>
<dbReference type="EMBL" id="JAWHQM010000044">
    <property type="protein sequence ID" value="KAK5634762.1"/>
    <property type="molecule type" value="Genomic_DNA"/>
</dbReference>
<sequence length="106" mass="11821">MMGIARNADSRTSVLADLSDFTALKTHRDILPSHNPNTIRSHFFVLALYHGECASTTAKDSTAFRMRPYIEHGRANRHEVQRQAIPTMSRLGCQNTGINGTTHTVQ</sequence>